<proteinExistence type="predicted"/>
<feature type="chain" id="PRO_5046073986" evidence="2">
    <location>
        <begin position="21"/>
        <end position="585"/>
    </location>
</feature>
<dbReference type="Pfam" id="PF00932">
    <property type="entry name" value="LTD"/>
    <property type="match status" value="1"/>
</dbReference>
<dbReference type="InterPro" id="IPR043744">
    <property type="entry name" value="DUF5689"/>
</dbReference>
<dbReference type="Pfam" id="PF18962">
    <property type="entry name" value="Por_Secre_tail"/>
    <property type="match status" value="1"/>
</dbReference>
<dbReference type="InterPro" id="IPR026444">
    <property type="entry name" value="Secre_tail"/>
</dbReference>
<gene>
    <name evidence="4" type="ORF">NAT50_09320</name>
</gene>
<evidence type="ECO:0000313" key="4">
    <source>
        <dbReference type="EMBL" id="MCL9809555.1"/>
    </source>
</evidence>
<dbReference type="Pfam" id="PF18942">
    <property type="entry name" value="DUF5689"/>
    <property type="match status" value="1"/>
</dbReference>
<accession>A0ABT0TPZ1</accession>
<dbReference type="InterPro" id="IPR001322">
    <property type="entry name" value="Lamin_tail_dom"/>
</dbReference>
<comment type="caution">
    <text evidence="4">The sequence shown here is derived from an EMBL/GenBank/DDBJ whole genome shotgun (WGS) entry which is preliminary data.</text>
</comment>
<dbReference type="PROSITE" id="PS51841">
    <property type="entry name" value="LTD"/>
    <property type="match status" value="1"/>
</dbReference>
<evidence type="ECO:0000259" key="3">
    <source>
        <dbReference type="PROSITE" id="PS51841"/>
    </source>
</evidence>
<keyword evidence="5" id="KW-1185">Reference proteome</keyword>
<protein>
    <submittedName>
        <fullName evidence="4">T9SS type A sorting domain-containing protein</fullName>
    </submittedName>
</protein>
<keyword evidence="1 2" id="KW-0732">Signal</keyword>
<dbReference type="RefSeq" id="WP_250593008.1">
    <property type="nucleotide sequence ID" value="NZ_JAMLJM010000007.1"/>
</dbReference>
<name>A0ABT0TPZ1_9FLAO</name>
<evidence type="ECO:0000313" key="5">
    <source>
        <dbReference type="Proteomes" id="UP001317191"/>
    </source>
</evidence>
<feature type="domain" description="LTD" evidence="3">
    <location>
        <begin position="16"/>
        <end position="130"/>
    </location>
</feature>
<dbReference type="Proteomes" id="UP001317191">
    <property type="component" value="Unassembled WGS sequence"/>
</dbReference>
<evidence type="ECO:0000256" key="2">
    <source>
        <dbReference type="SAM" id="SignalP"/>
    </source>
</evidence>
<organism evidence="4 5">
    <name type="scientific">Flavobacterium luminosum</name>
    <dbReference type="NCBI Taxonomy" id="2949086"/>
    <lineage>
        <taxon>Bacteria</taxon>
        <taxon>Pseudomonadati</taxon>
        <taxon>Bacteroidota</taxon>
        <taxon>Flavobacteriia</taxon>
        <taxon>Flavobacteriales</taxon>
        <taxon>Flavobacteriaceae</taxon>
        <taxon>Flavobacterium</taxon>
    </lineage>
</organism>
<dbReference type="NCBIfam" id="TIGR04183">
    <property type="entry name" value="Por_Secre_tail"/>
    <property type="match status" value="1"/>
</dbReference>
<dbReference type="EMBL" id="JAMLJM010000007">
    <property type="protein sequence ID" value="MCL9809555.1"/>
    <property type="molecule type" value="Genomic_DNA"/>
</dbReference>
<reference evidence="4 5" key="1">
    <citation type="submission" date="2022-05" db="EMBL/GenBank/DDBJ databases">
        <title>Flavobacterium sp., isolated from activated sludge.</title>
        <authorList>
            <person name="Ran Q."/>
        </authorList>
    </citation>
    <scope>NUCLEOTIDE SEQUENCE [LARGE SCALE GENOMIC DNA]</scope>
    <source>
        <strain evidence="4 5">HXWNR70</strain>
    </source>
</reference>
<sequence length="585" mass="61531">MKKIYLLTMLILSTLSFGQATDLYFSKYGEGSSNNKFLEIYNGTGAQVDLSNYSVELYANGGTTATNTQTFAAGTILNAGDVYVLRNSGAALAAIIAAADITSGTCNFNGDDAVVLKKNTDVIDMIGQVGVDPGASWPVAGITGGTVDHTLVRKTTVCSPNPTPLGSFGTDAATSEWTVEASDYVAGLGSFNGCNTAPNISITSPSNGVTLSPETTSVNVILSVSNFNVAAAGAGDGYIKYSINGGTASDKFDTTDIIVPTTPGTYTVIAELVDNSGNPLSPAKSATVSFTVAAYIVASDLAAVRADVLATTVGKYYQISSTPVITYARPTNVTTYRKQKYVQDASAGILIDDNTPETTNPTLSGMVIGDAISGLKGQTTNYNGVLQFVPIVDATVASSGNVITPEVVTVPTLKTGWENYESELVLVKQLTFQANAQGTPFQAGTNYDVAQPDLENMIFRTLFAEADYINQNIPSTPYDIVLLVAEFNNTPQVVARSLADITLSNNKFDNIAGLQVYPNPAKTNLFVTSNSFAEKQVVLYDVLGKVALKAKVTNQPISVTSLPKGVYIAKITEEGKTATRKVVIE</sequence>
<feature type="signal peptide" evidence="2">
    <location>
        <begin position="1"/>
        <end position="20"/>
    </location>
</feature>
<evidence type="ECO:0000256" key="1">
    <source>
        <dbReference type="ARBA" id="ARBA00022729"/>
    </source>
</evidence>